<proteinExistence type="predicted"/>
<reference evidence="1" key="1">
    <citation type="journal article" date="2014" name="Front. Microbiol.">
        <title>High frequency of phylogenetically diverse reductive dehalogenase-homologous genes in deep subseafloor sedimentary metagenomes.</title>
        <authorList>
            <person name="Kawai M."/>
            <person name="Futagami T."/>
            <person name="Toyoda A."/>
            <person name="Takaki Y."/>
            <person name="Nishi S."/>
            <person name="Hori S."/>
            <person name="Arai W."/>
            <person name="Tsubouchi T."/>
            <person name="Morono Y."/>
            <person name="Uchiyama I."/>
            <person name="Ito T."/>
            <person name="Fujiyama A."/>
            <person name="Inagaki F."/>
            <person name="Takami H."/>
        </authorList>
    </citation>
    <scope>NUCLEOTIDE SEQUENCE</scope>
    <source>
        <strain evidence="1">Expedition CK06-06</strain>
    </source>
</reference>
<protein>
    <submittedName>
        <fullName evidence="1">Uncharacterized protein</fullName>
    </submittedName>
</protein>
<name>X1MBH2_9ZZZZ</name>
<dbReference type="EMBL" id="BARV01017934">
    <property type="protein sequence ID" value="GAI28977.1"/>
    <property type="molecule type" value="Genomic_DNA"/>
</dbReference>
<sequence length="63" mass="7379">MGKLPEGNATSWHWKEDTKLEKVLVSNPPEGKYKIINIYWDDELQKIVIKTLSRHLNAFPPME</sequence>
<evidence type="ECO:0000313" key="1">
    <source>
        <dbReference type="EMBL" id="GAI28977.1"/>
    </source>
</evidence>
<dbReference type="AlphaFoldDB" id="X1MBH2"/>
<accession>X1MBH2</accession>
<gene>
    <name evidence="1" type="ORF">S06H3_30449</name>
</gene>
<organism evidence="1">
    <name type="scientific">marine sediment metagenome</name>
    <dbReference type="NCBI Taxonomy" id="412755"/>
    <lineage>
        <taxon>unclassified sequences</taxon>
        <taxon>metagenomes</taxon>
        <taxon>ecological metagenomes</taxon>
    </lineage>
</organism>
<comment type="caution">
    <text evidence="1">The sequence shown here is derived from an EMBL/GenBank/DDBJ whole genome shotgun (WGS) entry which is preliminary data.</text>
</comment>